<keyword evidence="1" id="KW-1133">Transmembrane helix</keyword>
<evidence type="ECO:0000313" key="3">
    <source>
        <dbReference type="EMBL" id="GID43412.1"/>
    </source>
</evidence>
<dbReference type="Pfam" id="PF09990">
    <property type="entry name" value="DUF2231"/>
    <property type="match status" value="1"/>
</dbReference>
<evidence type="ECO:0000256" key="1">
    <source>
        <dbReference type="SAM" id="Phobius"/>
    </source>
</evidence>
<name>A0ABQ3WBK5_9ACTN</name>
<proteinExistence type="predicted"/>
<accession>A0ABQ3WBK5</accession>
<keyword evidence="1" id="KW-0812">Transmembrane</keyword>
<feature type="domain" description="DUF2231" evidence="2">
    <location>
        <begin position="7"/>
        <end position="155"/>
    </location>
</feature>
<evidence type="ECO:0000259" key="2">
    <source>
        <dbReference type="Pfam" id="PF09990"/>
    </source>
</evidence>
<feature type="transmembrane region" description="Helical" evidence="1">
    <location>
        <begin position="42"/>
        <end position="62"/>
    </location>
</feature>
<dbReference type="RefSeq" id="WP_204293975.1">
    <property type="nucleotide sequence ID" value="NZ_BAAAGQ010000001.1"/>
</dbReference>
<organism evidence="3">
    <name type="scientific">Actinoplanes campanulatus</name>
    <dbReference type="NCBI Taxonomy" id="113559"/>
    <lineage>
        <taxon>Bacteria</taxon>
        <taxon>Bacillati</taxon>
        <taxon>Actinomycetota</taxon>
        <taxon>Actinomycetes</taxon>
        <taxon>Micromonosporales</taxon>
        <taxon>Micromonosporaceae</taxon>
        <taxon>Actinoplanes</taxon>
    </lineage>
</organism>
<feature type="transmembrane region" description="Helical" evidence="1">
    <location>
        <begin position="126"/>
        <end position="144"/>
    </location>
</feature>
<sequence length="158" mass="16701">MLDQVNGLPVHVLVLHAAVIFVPLLALGAVVYALAAPLRSRIGWAVGLLAVTAPVAALITMLSGTEFYNRLLREERVSPAGKEILDGHMANGTLTFWLTLGLGVVALLMVALTFRDPRALPKAADLGFAVVLVVLAALSGYYLYRTGDSGATAVWGTY</sequence>
<dbReference type="InterPro" id="IPR019251">
    <property type="entry name" value="DUF2231_TM"/>
</dbReference>
<dbReference type="EMBL" id="BOMF01000011">
    <property type="protein sequence ID" value="GID43412.1"/>
    <property type="molecule type" value="Genomic_DNA"/>
</dbReference>
<keyword evidence="1" id="KW-0472">Membrane</keyword>
<protein>
    <recommendedName>
        <fullName evidence="2">DUF2231 domain-containing protein</fullName>
    </recommendedName>
</protein>
<gene>
    <name evidence="3" type="ORF">Aca07nite_06870</name>
</gene>
<comment type="caution">
    <text evidence="3">The sequence shown here is derived from an EMBL/GenBank/DDBJ whole genome shotgun (WGS) entry which is preliminary data.</text>
</comment>
<feature type="transmembrane region" description="Helical" evidence="1">
    <location>
        <begin position="94"/>
        <end position="114"/>
    </location>
</feature>
<reference evidence="3" key="1">
    <citation type="submission" date="2021-01" db="EMBL/GenBank/DDBJ databases">
        <title>Whole genome shotgun sequence of Actinoplanes capillaceus NBRC 16408.</title>
        <authorList>
            <person name="Komaki H."/>
            <person name="Tamura T."/>
        </authorList>
    </citation>
    <scope>NUCLEOTIDE SEQUENCE [LARGE SCALE GENOMIC DNA]</scope>
    <source>
        <strain evidence="3">NBRC 16408</strain>
    </source>
</reference>
<feature type="transmembrane region" description="Helical" evidence="1">
    <location>
        <begin position="12"/>
        <end position="35"/>
    </location>
</feature>